<comment type="caution">
    <text evidence="3">The sequence shown here is derived from an EMBL/GenBank/DDBJ whole genome shotgun (WGS) entry which is preliminary data.</text>
</comment>
<feature type="compositionally biased region" description="Basic and acidic residues" evidence="1">
    <location>
        <begin position="169"/>
        <end position="184"/>
    </location>
</feature>
<keyword evidence="4" id="KW-1185">Reference proteome</keyword>
<reference evidence="3 4" key="1">
    <citation type="submission" date="2023-08" db="EMBL/GenBank/DDBJ databases">
        <authorList>
            <person name="Palmer J.M."/>
        </authorList>
    </citation>
    <scope>NUCLEOTIDE SEQUENCE [LARGE SCALE GENOMIC DNA]</scope>
    <source>
        <strain evidence="3 4">TWF481</strain>
    </source>
</reference>
<organism evidence="3 4">
    <name type="scientific">Arthrobotrys musiformis</name>
    <dbReference type="NCBI Taxonomy" id="47236"/>
    <lineage>
        <taxon>Eukaryota</taxon>
        <taxon>Fungi</taxon>
        <taxon>Dikarya</taxon>
        <taxon>Ascomycota</taxon>
        <taxon>Pezizomycotina</taxon>
        <taxon>Orbiliomycetes</taxon>
        <taxon>Orbiliales</taxon>
        <taxon>Orbiliaceae</taxon>
        <taxon>Arthrobotrys</taxon>
    </lineage>
</organism>
<feature type="compositionally biased region" description="Acidic residues" evidence="1">
    <location>
        <begin position="148"/>
        <end position="168"/>
    </location>
</feature>
<feature type="region of interest" description="Disordered" evidence="1">
    <location>
        <begin position="136"/>
        <end position="309"/>
    </location>
</feature>
<feature type="chain" id="PRO_5043407178" evidence="2">
    <location>
        <begin position="18"/>
        <end position="661"/>
    </location>
</feature>
<gene>
    <name evidence="3" type="ORF">TWF481_007652</name>
</gene>
<feature type="region of interest" description="Disordered" evidence="1">
    <location>
        <begin position="369"/>
        <end position="397"/>
    </location>
</feature>
<evidence type="ECO:0000256" key="1">
    <source>
        <dbReference type="SAM" id="MobiDB-lite"/>
    </source>
</evidence>
<sequence length="661" mass="73487">MFFSTLLFPLLMTTTEAVSRPQISVDVFFTDNSIHHFKIDPTLLIPQCTWIPFPRASNPSRKTPQIFGIRAEPELPPELQLDSLEFSIFLHANAMDCDDEGPMYIGGPKDMFNLTLPYIAPNNGWDDFQRAETDERVRRAQAASMGVELEEDEDGNAILSDPEEYIPADEERKEDSSFKRKDSPRYPPGGIPDVDDDDDGFPGFGGGRGLFSVPLSRAQPSRNSPAKDPFDSWIERTGSRWAREDLEEEEEEAKEASESEKEEKEDFDPYTSPLLVGRLPGVSIDLRPQRGNPARARTNNPYYSTNDDYGTGPRGFVGVSYQRPTYPGYKPDPSEPIVVDYIYRPPINRRPIGIDVSEYRNTVLDAQLGELRPSPPNRNFNPFSPPPEALDESSELDASDAGIFEDNRPTERNLMADFNGVAGQDPYYGDNDRLTEVSGDMEYDSPIDMQGNFDYGPPLDEEDLGLGQLFDEGDAPNDGVEAVDEQNGDPVEPGSPGWPGSPAMKKRSLPPPPSPTKPHRLQKRVVENYVEADPANPIPSPDLSSAANLNRPAPLSEPYLAAMERADQEYTIRTFQEPYRTFGPPAAFILRAKVTRRRNFSGELQTDSEGDSLEQLQAGPGGFLLGDDYKAPDLPPVEELGDEVLDLPDKLLEFLSKAGGE</sequence>
<evidence type="ECO:0000313" key="4">
    <source>
        <dbReference type="Proteomes" id="UP001370758"/>
    </source>
</evidence>
<dbReference type="Proteomes" id="UP001370758">
    <property type="component" value="Unassembled WGS sequence"/>
</dbReference>
<feature type="region of interest" description="Disordered" evidence="1">
    <location>
        <begin position="456"/>
        <end position="552"/>
    </location>
</feature>
<feature type="compositionally biased region" description="Basic and acidic residues" evidence="1">
    <location>
        <begin position="228"/>
        <end position="244"/>
    </location>
</feature>
<feature type="compositionally biased region" description="Polar residues" evidence="1">
    <location>
        <begin position="297"/>
        <end position="308"/>
    </location>
</feature>
<feature type="compositionally biased region" description="Basic and acidic residues" evidence="1">
    <location>
        <begin position="254"/>
        <end position="264"/>
    </location>
</feature>
<dbReference type="EMBL" id="JAVHJL010000004">
    <property type="protein sequence ID" value="KAK6505760.1"/>
    <property type="molecule type" value="Genomic_DNA"/>
</dbReference>
<evidence type="ECO:0000313" key="3">
    <source>
        <dbReference type="EMBL" id="KAK6505760.1"/>
    </source>
</evidence>
<proteinExistence type="predicted"/>
<dbReference type="AlphaFoldDB" id="A0AAV9WD42"/>
<keyword evidence="2" id="KW-0732">Signal</keyword>
<feature type="signal peptide" evidence="2">
    <location>
        <begin position="1"/>
        <end position="17"/>
    </location>
</feature>
<accession>A0AAV9WD42</accession>
<protein>
    <submittedName>
        <fullName evidence="3">Uncharacterized protein</fullName>
    </submittedName>
</protein>
<feature type="compositionally biased region" description="Acidic residues" evidence="1">
    <location>
        <begin position="471"/>
        <end position="487"/>
    </location>
</feature>
<name>A0AAV9WD42_9PEZI</name>
<evidence type="ECO:0000256" key="2">
    <source>
        <dbReference type="SAM" id="SignalP"/>
    </source>
</evidence>